<sequence>VKFNLIYPVKEGYLDRGLIRDVAVAAEEAGFYGFLSWDHYMLPDSSETLDAWSILSYLAGQTSRIKLGTVVTPLPFRPPSQLAKIVSSVDLLSGGRTILGVGAGWHRPEFDGFSEWLPTGKRVAQTSEALELITTLWGGGTGDFNGRYFSSKGAEILPSPVQKPHPPMWFGVKGPKMMELAALYGDGWIPTNITPSDYASGLQRLREIRTANGIREDIKGALQNFEVFTDASLCLDTICEYRDAGCEYYGPIWSYPPEEMISRIHWFAENVMS</sequence>
<dbReference type="SUPFAM" id="SSF51679">
    <property type="entry name" value="Bacterial luciferase-like"/>
    <property type="match status" value="1"/>
</dbReference>
<dbReference type="AlphaFoldDB" id="A0A381YYH4"/>
<protein>
    <recommendedName>
        <fullName evidence="5">Luciferase-like domain-containing protein</fullName>
    </recommendedName>
</protein>
<feature type="non-terminal residue" evidence="6">
    <location>
        <position position="1"/>
    </location>
</feature>
<proteinExistence type="predicted"/>
<keyword evidence="2" id="KW-0288">FMN</keyword>
<feature type="non-terminal residue" evidence="6">
    <location>
        <position position="273"/>
    </location>
</feature>
<dbReference type="InterPro" id="IPR011251">
    <property type="entry name" value="Luciferase-like_dom"/>
</dbReference>
<evidence type="ECO:0000313" key="6">
    <source>
        <dbReference type="EMBL" id="SVA81994.1"/>
    </source>
</evidence>
<evidence type="ECO:0000256" key="3">
    <source>
        <dbReference type="ARBA" id="ARBA00023002"/>
    </source>
</evidence>
<dbReference type="Pfam" id="PF00296">
    <property type="entry name" value="Bac_luciferase"/>
    <property type="match status" value="1"/>
</dbReference>
<dbReference type="GO" id="GO:0046306">
    <property type="term" value="P:alkanesulfonate catabolic process"/>
    <property type="evidence" value="ECO:0007669"/>
    <property type="project" value="TreeGrafter"/>
</dbReference>
<gene>
    <name evidence="6" type="ORF">METZ01_LOCUS134848</name>
</gene>
<evidence type="ECO:0000259" key="5">
    <source>
        <dbReference type="Pfam" id="PF00296"/>
    </source>
</evidence>
<dbReference type="GO" id="GO:0008726">
    <property type="term" value="F:alkanesulfonate monooxygenase activity"/>
    <property type="evidence" value="ECO:0007669"/>
    <property type="project" value="TreeGrafter"/>
</dbReference>
<dbReference type="InterPro" id="IPR036661">
    <property type="entry name" value="Luciferase-like_sf"/>
</dbReference>
<dbReference type="PANTHER" id="PTHR42847:SF4">
    <property type="entry name" value="ALKANESULFONATE MONOOXYGENASE-RELATED"/>
    <property type="match status" value="1"/>
</dbReference>
<organism evidence="6">
    <name type="scientific">marine metagenome</name>
    <dbReference type="NCBI Taxonomy" id="408172"/>
    <lineage>
        <taxon>unclassified sequences</taxon>
        <taxon>metagenomes</taxon>
        <taxon>ecological metagenomes</taxon>
    </lineage>
</organism>
<dbReference type="InterPro" id="IPR050172">
    <property type="entry name" value="SsuD_RutA_monooxygenase"/>
</dbReference>
<evidence type="ECO:0000256" key="2">
    <source>
        <dbReference type="ARBA" id="ARBA00022643"/>
    </source>
</evidence>
<feature type="domain" description="Luciferase-like" evidence="5">
    <location>
        <begin position="19"/>
        <end position="219"/>
    </location>
</feature>
<keyword evidence="1" id="KW-0285">Flavoprotein</keyword>
<dbReference type="EMBL" id="UINC01019372">
    <property type="protein sequence ID" value="SVA81994.1"/>
    <property type="molecule type" value="Genomic_DNA"/>
</dbReference>
<dbReference type="PANTHER" id="PTHR42847">
    <property type="entry name" value="ALKANESULFONATE MONOOXYGENASE"/>
    <property type="match status" value="1"/>
</dbReference>
<accession>A0A381YYH4</accession>
<name>A0A381YYH4_9ZZZZ</name>
<evidence type="ECO:0000256" key="1">
    <source>
        <dbReference type="ARBA" id="ARBA00022630"/>
    </source>
</evidence>
<keyword evidence="4" id="KW-0503">Monooxygenase</keyword>
<dbReference type="Gene3D" id="3.20.20.30">
    <property type="entry name" value="Luciferase-like domain"/>
    <property type="match status" value="1"/>
</dbReference>
<keyword evidence="3" id="KW-0560">Oxidoreductase</keyword>
<evidence type="ECO:0000256" key="4">
    <source>
        <dbReference type="ARBA" id="ARBA00023033"/>
    </source>
</evidence>
<reference evidence="6" key="1">
    <citation type="submission" date="2018-05" db="EMBL/GenBank/DDBJ databases">
        <authorList>
            <person name="Lanie J.A."/>
            <person name="Ng W.-L."/>
            <person name="Kazmierczak K.M."/>
            <person name="Andrzejewski T.M."/>
            <person name="Davidsen T.M."/>
            <person name="Wayne K.J."/>
            <person name="Tettelin H."/>
            <person name="Glass J.I."/>
            <person name="Rusch D."/>
            <person name="Podicherti R."/>
            <person name="Tsui H.-C.T."/>
            <person name="Winkler M.E."/>
        </authorList>
    </citation>
    <scope>NUCLEOTIDE SEQUENCE</scope>
</reference>